<dbReference type="OrthoDB" id="381190at2759"/>
<dbReference type="Gene3D" id="1.25.10.10">
    <property type="entry name" value="Leucine-rich Repeat Variant"/>
    <property type="match status" value="1"/>
</dbReference>
<dbReference type="EC" id="2.7.11.1" evidence="4"/>
<keyword evidence="7" id="KW-0547">Nucleotide-binding</keyword>
<dbReference type="InterPro" id="IPR036940">
    <property type="entry name" value="PI3/4_kinase_cat_sf"/>
</dbReference>
<dbReference type="Pfam" id="PF08064">
    <property type="entry name" value="UME"/>
    <property type="match status" value="1"/>
</dbReference>
<evidence type="ECO:0000256" key="16">
    <source>
        <dbReference type="SAM" id="MobiDB-lite"/>
    </source>
</evidence>
<dbReference type="InterPro" id="IPR011990">
    <property type="entry name" value="TPR-like_helical_dom_sf"/>
</dbReference>
<accession>A0A9W9IF05</accession>
<dbReference type="GO" id="GO:0005524">
    <property type="term" value="F:ATP binding"/>
    <property type="evidence" value="ECO:0007669"/>
    <property type="project" value="UniProtKB-KW"/>
</dbReference>
<dbReference type="Gene3D" id="1.25.40.10">
    <property type="entry name" value="Tetratricopeptide repeat domain"/>
    <property type="match status" value="1"/>
</dbReference>
<dbReference type="GO" id="GO:0005634">
    <property type="term" value="C:nucleus"/>
    <property type="evidence" value="ECO:0007669"/>
    <property type="project" value="UniProtKB-SubCell"/>
</dbReference>
<dbReference type="PANTHER" id="PTHR11139:SF125">
    <property type="entry name" value="SERINE_THREONINE-PROTEIN KINASE MEC1"/>
    <property type="match status" value="1"/>
</dbReference>
<dbReference type="Pfam" id="PF23593">
    <property type="entry name" value="HEAT_ATR"/>
    <property type="match status" value="1"/>
</dbReference>
<evidence type="ECO:0000313" key="21">
    <source>
        <dbReference type="Proteomes" id="UP001149163"/>
    </source>
</evidence>
<keyword evidence="21" id="KW-1185">Reference proteome</keyword>
<comment type="catalytic activity">
    <reaction evidence="14">
        <text>L-threonyl-[protein] + ATP = O-phospho-L-threonyl-[protein] + ADP + H(+)</text>
        <dbReference type="Rhea" id="RHEA:46608"/>
        <dbReference type="Rhea" id="RHEA-COMP:11060"/>
        <dbReference type="Rhea" id="RHEA-COMP:11605"/>
        <dbReference type="ChEBI" id="CHEBI:15378"/>
        <dbReference type="ChEBI" id="CHEBI:30013"/>
        <dbReference type="ChEBI" id="CHEBI:30616"/>
        <dbReference type="ChEBI" id="CHEBI:61977"/>
        <dbReference type="ChEBI" id="CHEBI:456216"/>
        <dbReference type="EC" id="2.7.11.1"/>
    </reaction>
</comment>
<dbReference type="InterPro" id="IPR011009">
    <property type="entry name" value="Kinase-like_dom_sf"/>
</dbReference>
<dbReference type="GO" id="GO:0005694">
    <property type="term" value="C:chromosome"/>
    <property type="evidence" value="ECO:0007669"/>
    <property type="project" value="TreeGrafter"/>
</dbReference>
<dbReference type="CDD" id="cd00892">
    <property type="entry name" value="PIKKc_ATR"/>
    <property type="match status" value="1"/>
</dbReference>
<comment type="function">
    <text evidence="13">Serine/threonine protein kinase which activates checkpoint signaling upon genotoxic stresses such as ionizing radiation (IR), ultraviolet light (UV), or DNA replication stalling, thereby acting as a DNA damage sensor. Recognizes the substrate consensus sequence [ST]-Q. Phosphorylates histone H2A to form H2AS128ph (gamma-H2A) at sites of DNA damage, involved in the regulation of DNA damage response mechanism. Required for the control of telomere length and genome stability.</text>
</comment>
<evidence type="ECO:0000256" key="12">
    <source>
        <dbReference type="ARBA" id="ARBA00023242"/>
    </source>
</evidence>
<dbReference type="Pfam" id="PF25030">
    <property type="entry name" value="M-HEAT_ATR"/>
    <property type="match status" value="1"/>
</dbReference>
<dbReference type="InterPro" id="IPR012993">
    <property type="entry name" value="UME"/>
</dbReference>
<dbReference type="InterPro" id="IPR057564">
    <property type="entry name" value="HEAT_ATR"/>
</dbReference>
<dbReference type="InterPro" id="IPR000403">
    <property type="entry name" value="PI3/4_kinase_cat_dom"/>
</dbReference>
<dbReference type="GO" id="GO:0004674">
    <property type="term" value="F:protein serine/threonine kinase activity"/>
    <property type="evidence" value="ECO:0007669"/>
    <property type="project" value="UniProtKB-KW"/>
</dbReference>
<comment type="catalytic activity">
    <reaction evidence="15">
        <text>L-seryl-[protein] + ATP = O-phospho-L-seryl-[protein] + ADP + H(+)</text>
        <dbReference type="Rhea" id="RHEA:17989"/>
        <dbReference type="Rhea" id="RHEA-COMP:9863"/>
        <dbReference type="Rhea" id="RHEA-COMP:11604"/>
        <dbReference type="ChEBI" id="CHEBI:15378"/>
        <dbReference type="ChEBI" id="CHEBI:29999"/>
        <dbReference type="ChEBI" id="CHEBI:30616"/>
        <dbReference type="ChEBI" id="CHEBI:83421"/>
        <dbReference type="ChEBI" id="CHEBI:456216"/>
        <dbReference type="EC" id="2.7.11.1"/>
    </reaction>
</comment>
<dbReference type="FunFam" id="1.10.1070.11:FF:000031">
    <property type="entry name" value="Phosphatidyl inositol 3-kinase"/>
    <property type="match status" value="1"/>
</dbReference>
<evidence type="ECO:0000256" key="3">
    <source>
        <dbReference type="ARBA" id="ARBA00011370"/>
    </source>
</evidence>
<dbReference type="Gene3D" id="3.30.1010.10">
    <property type="entry name" value="Phosphatidylinositol 3-kinase Catalytic Subunit, Chain A, domain 4"/>
    <property type="match status" value="1"/>
</dbReference>
<evidence type="ECO:0000256" key="13">
    <source>
        <dbReference type="ARBA" id="ARBA00025079"/>
    </source>
</evidence>
<evidence type="ECO:0000256" key="2">
    <source>
        <dbReference type="ARBA" id="ARBA00010769"/>
    </source>
</evidence>
<evidence type="ECO:0000259" key="18">
    <source>
        <dbReference type="PROSITE" id="PS51189"/>
    </source>
</evidence>
<dbReference type="SUPFAM" id="SSF48371">
    <property type="entry name" value="ARM repeat"/>
    <property type="match status" value="1"/>
</dbReference>
<dbReference type="EMBL" id="JAPQKN010000001">
    <property type="protein sequence ID" value="KAJ5175498.1"/>
    <property type="molecule type" value="Genomic_DNA"/>
</dbReference>
<evidence type="ECO:0000256" key="11">
    <source>
        <dbReference type="ARBA" id="ARBA00023204"/>
    </source>
</evidence>
<dbReference type="PANTHER" id="PTHR11139">
    <property type="entry name" value="ATAXIA TELANGIECTASIA MUTATED ATM -RELATED"/>
    <property type="match status" value="1"/>
</dbReference>
<evidence type="ECO:0000259" key="19">
    <source>
        <dbReference type="PROSITE" id="PS51190"/>
    </source>
</evidence>
<evidence type="ECO:0000256" key="7">
    <source>
        <dbReference type="ARBA" id="ARBA00022741"/>
    </source>
</evidence>
<dbReference type="Proteomes" id="UP001149163">
    <property type="component" value="Unassembled WGS sequence"/>
</dbReference>
<name>A0A9W9IF05_9EURO</name>
<dbReference type="SUPFAM" id="SSF56112">
    <property type="entry name" value="Protein kinase-like (PK-like)"/>
    <property type="match status" value="1"/>
</dbReference>
<dbReference type="Pfam" id="PF02259">
    <property type="entry name" value="FAT"/>
    <property type="match status" value="1"/>
</dbReference>
<evidence type="ECO:0000313" key="20">
    <source>
        <dbReference type="EMBL" id="KAJ5175498.1"/>
    </source>
</evidence>
<evidence type="ECO:0000256" key="10">
    <source>
        <dbReference type="ARBA" id="ARBA00022840"/>
    </source>
</evidence>
<evidence type="ECO:0000256" key="8">
    <source>
        <dbReference type="ARBA" id="ARBA00022763"/>
    </source>
</evidence>
<dbReference type="InterPro" id="IPR003151">
    <property type="entry name" value="PIK-rel_kinase_FAT"/>
</dbReference>
<dbReference type="Pfam" id="PF02260">
    <property type="entry name" value="FATC"/>
    <property type="match status" value="1"/>
</dbReference>
<dbReference type="PROSITE" id="PS51190">
    <property type="entry name" value="FATC"/>
    <property type="match status" value="1"/>
</dbReference>
<dbReference type="GO" id="GO:0006281">
    <property type="term" value="P:DNA repair"/>
    <property type="evidence" value="ECO:0007669"/>
    <property type="project" value="UniProtKB-KW"/>
</dbReference>
<proteinExistence type="inferred from homology"/>
<dbReference type="PROSITE" id="PS00916">
    <property type="entry name" value="PI3_4_KINASE_2"/>
    <property type="match status" value="1"/>
</dbReference>
<evidence type="ECO:0000256" key="14">
    <source>
        <dbReference type="ARBA" id="ARBA00047899"/>
    </source>
</evidence>
<comment type="subunit">
    <text evidence="3">Associates with DNA double-strand breaks.</text>
</comment>
<keyword evidence="10" id="KW-0067">ATP-binding</keyword>
<dbReference type="PROSITE" id="PS51189">
    <property type="entry name" value="FAT"/>
    <property type="match status" value="1"/>
</dbReference>
<dbReference type="SMART" id="SM01343">
    <property type="entry name" value="FATC"/>
    <property type="match status" value="1"/>
</dbReference>
<dbReference type="InterPro" id="IPR050517">
    <property type="entry name" value="DDR_Repair_Kinase"/>
</dbReference>
<feature type="domain" description="FAT" evidence="18">
    <location>
        <begin position="1446"/>
        <end position="2023"/>
    </location>
</feature>
<dbReference type="InterPro" id="IPR018936">
    <property type="entry name" value="PI3/4_kinase_CS"/>
</dbReference>
<protein>
    <recommendedName>
        <fullName evidence="4">non-specific serine/threonine protein kinase</fullName>
        <ecNumber evidence="4">2.7.11.1</ecNumber>
    </recommendedName>
</protein>
<feature type="domain" description="FATC" evidence="19">
    <location>
        <begin position="2443"/>
        <end position="2481"/>
    </location>
</feature>
<dbReference type="SUPFAM" id="SSF48452">
    <property type="entry name" value="TPR-like"/>
    <property type="match status" value="1"/>
</dbReference>
<reference evidence="20" key="2">
    <citation type="journal article" date="2023" name="IMA Fungus">
        <title>Comparative genomic study of the Penicillium genus elucidates a diverse pangenome and 15 lateral gene transfer events.</title>
        <authorList>
            <person name="Petersen C."/>
            <person name="Sorensen T."/>
            <person name="Nielsen M.R."/>
            <person name="Sondergaard T.E."/>
            <person name="Sorensen J.L."/>
            <person name="Fitzpatrick D.A."/>
            <person name="Frisvad J.C."/>
            <person name="Nielsen K.L."/>
        </authorList>
    </citation>
    <scope>NUCLEOTIDE SEQUENCE</scope>
    <source>
        <strain evidence="20">IBT 26290</strain>
    </source>
</reference>
<dbReference type="RefSeq" id="XP_056547106.1">
    <property type="nucleotide sequence ID" value="XM_056683500.1"/>
</dbReference>
<keyword evidence="6" id="KW-0808">Transferase</keyword>
<dbReference type="Gene3D" id="1.10.1070.11">
    <property type="entry name" value="Phosphatidylinositol 3-/4-kinase, catalytic domain"/>
    <property type="match status" value="1"/>
</dbReference>
<evidence type="ECO:0000259" key="17">
    <source>
        <dbReference type="PROSITE" id="PS50290"/>
    </source>
</evidence>
<keyword evidence="9" id="KW-0418">Kinase</keyword>
<dbReference type="GeneID" id="81422676"/>
<evidence type="ECO:0000256" key="9">
    <source>
        <dbReference type="ARBA" id="ARBA00022777"/>
    </source>
</evidence>
<dbReference type="GO" id="GO:0000077">
    <property type="term" value="P:DNA damage checkpoint signaling"/>
    <property type="evidence" value="ECO:0007669"/>
    <property type="project" value="TreeGrafter"/>
</dbReference>
<dbReference type="InterPro" id="IPR014009">
    <property type="entry name" value="PIK_FAT"/>
</dbReference>
<dbReference type="GO" id="GO:0000723">
    <property type="term" value="P:telomere maintenance"/>
    <property type="evidence" value="ECO:0007669"/>
    <property type="project" value="TreeGrafter"/>
</dbReference>
<reference evidence="20" key="1">
    <citation type="submission" date="2022-11" db="EMBL/GenBank/DDBJ databases">
        <authorList>
            <person name="Petersen C."/>
        </authorList>
    </citation>
    <scope>NUCLEOTIDE SEQUENCE</scope>
    <source>
        <strain evidence="20">IBT 26290</strain>
    </source>
</reference>
<organism evidence="20 21">
    <name type="scientific">Penicillium canariense</name>
    <dbReference type="NCBI Taxonomy" id="189055"/>
    <lineage>
        <taxon>Eukaryota</taxon>
        <taxon>Fungi</taxon>
        <taxon>Dikarya</taxon>
        <taxon>Ascomycota</taxon>
        <taxon>Pezizomycotina</taxon>
        <taxon>Eurotiomycetes</taxon>
        <taxon>Eurotiomycetidae</taxon>
        <taxon>Eurotiales</taxon>
        <taxon>Aspergillaceae</taxon>
        <taxon>Penicillium</taxon>
    </lineage>
</organism>
<evidence type="ECO:0000256" key="5">
    <source>
        <dbReference type="ARBA" id="ARBA00022527"/>
    </source>
</evidence>
<dbReference type="InterPro" id="IPR003152">
    <property type="entry name" value="FATC_dom"/>
</dbReference>
<keyword evidence="5" id="KW-0723">Serine/threonine-protein kinase</keyword>
<feature type="region of interest" description="Disordered" evidence="16">
    <location>
        <begin position="441"/>
        <end position="463"/>
    </location>
</feature>
<dbReference type="InterPro" id="IPR056802">
    <property type="entry name" value="ATR-like_M-HEAT"/>
</dbReference>
<sequence length="2553" mass="287370">MAAEADNSRGSSGEDWRPAEPASSILAAHFAPRLATQGHETHRLSREAFSQLRQELLGERYTQIRMDEGITDINKLICIVLKAGLEASPPGSAPEEDMEGQILDCLDIIQASIDKAPQALGDISDSLILGEDVQAPLFSWLILRLIRLAGRWPSEAAQERIHAIFTSIASLQYKQVRFSSSYHGTSAFLRACTLDILCSLEVFLDMDLRNFHPVKLSIPSKKGSLLVDLDNLGLPRGLWKRNLPLGSFPQAAALATSMLASLSPEVTIQGIPKRRNCTLRQNLPWVLNGYNRLRRVLVRWLQTPGLKVAPAEEQVILQFLICMHRLCVSESSMATLLSDMSLASTWTQCLAEFLPLSISLQLPAIQSDLSHFLDEVAQAIEQSKSSVPQLRESFLPVLAEVKAQNLNFRIVEACLGKSIHGLHSRLLDNITVALCPSRASADSHDIDTSATNQKPGTLDQGTKENEELIRAPKRLCVSAESPNEDLIQLLCDKLSSLLGCECAANLKDLCAAVQNLYEGISEPQKTLFLQDLGKLSCALMGTLVRKPSDVIVRDTLFCQRCDDEQHELNNSPEKEVTGYEVLWTMFNFVLPRLSRTPGPRIAAMVALRRILIHSPNMSQMYLSSACGEFCLHSLRSSIRELRVATGHSVVAFVRPNLQPDVRRANFVIVLEWLKNLSEKDDMPLQEACVLTLCRLARVSEDDEKNMILLRLLEYLGHPNPYVCAVAYNGLSKLAQQFCLTPAGLFRPYWRTLSVAVVKNLQSRPYMAEQLCELLGMKVDGFLRLTEVHVLPYLVLTRKRDIICRIGASRNEGESPFDVCSEKNNLAAILAFLLAQQSDNPEAMIMSLLAEIDPAFKGRTLAELVRIEPILIACDLLKSLGDAGEQNKERFHQALRRLATFVPRKFLHGSSSKNADLLSHFIEEHVLGIITQFANAINDFQVRQTLAEKRRNLKAIEEMINIAQGHVSNALPQVCACLRSALEIEALCDHAFSAWKTLISSLSEEDIEPLIDQTWAIVIRYWERLTDESKRQAHHLIDHILTSHPNLVRDTFNTMPSLASIPELATFEITINELRAQMDVRSRFLALIRRCQSENAAVVEQALRELMPFLSENEEFLHLSVLSEQPDPVIAQLTRALLDCCVKFNTSSDCITLLSSQCLGLVGCLDPNRVETIKEKKDILVLSNFDRMEETVEFILFFLQHVLVEAFLSASNTRAQGFLAYAMQGLLKICNLNAAVTQRSRDLQGDEKYQRWMELPESVRNTLTPFLTSTYTVTVVATSSKAKYPLLSPKITHSEWLRSLVQDLLQTGNGDNAKLIFAVCSRVVKGQDISISSFLLPFSALNRIVGGTEQEQQDLQVELMNVLSHPLPETNNNVRETIISSSQSVFEVLDYLSRWLQGKKKQLNTLNHQSYQSSRSHKDASRDTLLDKYASQIKSVETLLASIPPEIISKRAVECKSFSRALFHWEQYIRKSKSQTEPQDHASSELLYERLQDIYSQIDEPDGIEGISSHLSALNIDQQVLEHRKAGRWATAQSWYELQLEKDPDNIDAQWNLVTCLKESGQQDAIVTRFEVLKKNESAASRFLPFAVEASWITGRWDKLEGYLELCERQGTGEFNVGIASALHSLQQKKTPEFIDIINGLRLSVAKSLTANSVASLQSCHDDMLRLHALADVESIAHAGADDSHSSKDLLLHTLNRRLDVLGGYLADKQYLLGLRRATMELAGGFVNSDISGAWLTSAHLSRKGNFTSQAYHSMLHAARLKDRSATIEHARLLWKDGHHRKAIQTLEGAISSNESNATTSSSVDSEAASFLSGRGQNQNETAAVAHLMLAKWTDRAGQTHSHAIVQRYREAIKLYPRWEKAHYYLGKHYNKILDLEKVKPMGKEAQIYLSGEATKLVIDNYLRSLTYGCKYVFQTLPKLLTLWLEHASVVDQPIDPKRGDNEEFQRKTKAQRQKSLDEIHSQLKKYISGRLQPALLFTILPQVVARICHRNNTVYDLLARMVIKAVHSFPQQGLWTVLAVVKSSNKDRAFKGQICLTKIQEYHNKSKKESALSDIRRMVHEGQRFSDELLQLCLARVEERASRVSLARNLGFNHKVAPCRLVVPFQAMLIPSLPVSHDSEYLKSFRPFPRDPTTIEAVLDDAQILNSLQKPRKISIRGSDGKIYNALCKPKDDLRKDQRLMEFNNMINRFLKRDVESSKRRMYIKTYAVTPLNEECGIIEWVDNLRTLRDIIVKLLRERRVSPNYTEIRHYLDEICADKTFSKLPLFTTKILAKLPTVLPEWFIEMFPETESWFTARLRYTRSSAVMSMVGYVLGLGDRHGENLLFEEGTGGILHVDFNCLFDKGQTFEKPEVVPFRLTHNMVDAFGAYGYDGPFRRTCEITLNLLRQNEDALMTILETFLHDPTTDFIGKRRRTHTNVPDTPAGVLEDVRHKLRGFMSKQPIPLSVDGQVDELIMQATDKKNLASIWDSAAAAVAGSPGDDYLAAPVTVTVTEMEADMCRVVQPALHVHVSWGVSPHMIPCQIEDGRQCLGWKLRVVSVKMSDEGAQSKRSE</sequence>
<dbReference type="Pfam" id="PF00454">
    <property type="entry name" value="PI3_PI4_kinase"/>
    <property type="match status" value="1"/>
</dbReference>
<evidence type="ECO:0000256" key="15">
    <source>
        <dbReference type="ARBA" id="ARBA00048679"/>
    </source>
</evidence>
<feature type="domain" description="PI3K/PI4K catalytic" evidence="17">
    <location>
        <begin position="2138"/>
        <end position="2459"/>
    </location>
</feature>
<dbReference type="InterPro" id="IPR011989">
    <property type="entry name" value="ARM-like"/>
</dbReference>
<comment type="caution">
    <text evidence="20">The sequence shown here is derived from an EMBL/GenBank/DDBJ whole genome shotgun (WGS) entry which is preliminary data.</text>
</comment>
<comment type="similarity">
    <text evidence="2">Belongs to the PI3/PI4-kinase family. ATM subfamily.</text>
</comment>
<keyword evidence="11" id="KW-0234">DNA repair</keyword>
<evidence type="ECO:0000256" key="6">
    <source>
        <dbReference type="ARBA" id="ARBA00022679"/>
    </source>
</evidence>
<dbReference type="SMART" id="SM00802">
    <property type="entry name" value="UME"/>
    <property type="match status" value="1"/>
</dbReference>
<dbReference type="SMART" id="SM00146">
    <property type="entry name" value="PI3Kc"/>
    <property type="match status" value="1"/>
</dbReference>
<dbReference type="PROSITE" id="PS50290">
    <property type="entry name" value="PI3_4_KINASE_3"/>
    <property type="match status" value="1"/>
</dbReference>
<dbReference type="InterPro" id="IPR016024">
    <property type="entry name" value="ARM-type_fold"/>
</dbReference>
<keyword evidence="12" id="KW-0539">Nucleus</keyword>
<evidence type="ECO:0000256" key="1">
    <source>
        <dbReference type="ARBA" id="ARBA00004123"/>
    </source>
</evidence>
<keyword evidence="8" id="KW-0227">DNA damage</keyword>
<comment type="subcellular location">
    <subcellularLocation>
        <location evidence="1">Nucleus</location>
    </subcellularLocation>
</comment>
<evidence type="ECO:0000256" key="4">
    <source>
        <dbReference type="ARBA" id="ARBA00012513"/>
    </source>
</evidence>
<gene>
    <name evidence="20" type="ORF">N7482_001375</name>
</gene>
<dbReference type="FunFam" id="3.30.1010.10:FF:000017">
    <property type="entry name" value="Inositol kinase kinase (UvsB)"/>
    <property type="match status" value="1"/>
</dbReference>